<sequence length="138" mass="15503">MSRAYSSSQLLAADVLVLVTFQMPIGKWTHRTLSAPMSPKPKNMFQTLKGKLVGESSEPRKPIRIKVKHPQPAHISFMVPVLTLENYEELQVHKAKDLILAPIDDAIHIEQVEQMDKGEDVEADIVICHVCTIVSYES</sequence>
<proteinExistence type="predicted"/>
<accession>A0A6L2JT92</accession>
<comment type="caution">
    <text evidence="1">The sequence shown here is derived from an EMBL/GenBank/DDBJ whole genome shotgun (WGS) entry which is preliminary data.</text>
</comment>
<dbReference type="EMBL" id="BKCJ010001272">
    <property type="protein sequence ID" value="GEU40203.1"/>
    <property type="molecule type" value="Genomic_DNA"/>
</dbReference>
<dbReference type="AlphaFoldDB" id="A0A6L2JT92"/>
<organism evidence="1">
    <name type="scientific">Tanacetum cinerariifolium</name>
    <name type="common">Dalmatian daisy</name>
    <name type="synonym">Chrysanthemum cinerariifolium</name>
    <dbReference type="NCBI Taxonomy" id="118510"/>
    <lineage>
        <taxon>Eukaryota</taxon>
        <taxon>Viridiplantae</taxon>
        <taxon>Streptophyta</taxon>
        <taxon>Embryophyta</taxon>
        <taxon>Tracheophyta</taxon>
        <taxon>Spermatophyta</taxon>
        <taxon>Magnoliopsida</taxon>
        <taxon>eudicotyledons</taxon>
        <taxon>Gunneridae</taxon>
        <taxon>Pentapetalae</taxon>
        <taxon>asterids</taxon>
        <taxon>campanulids</taxon>
        <taxon>Asterales</taxon>
        <taxon>Asteraceae</taxon>
        <taxon>Asteroideae</taxon>
        <taxon>Anthemideae</taxon>
        <taxon>Anthemidinae</taxon>
        <taxon>Tanacetum</taxon>
    </lineage>
</organism>
<reference evidence="1" key="1">
    <citation type="journal article" date="2019" name="Sci. Rep.">
        <title>Draft genome of Tanacetum cinerariifolium, the natural source of mosquito coil.</title>
        <authorList>
            <person name="Yamashiro T."/>
            <person name="Shiraishi A."/>
            <person name="Satake H."/>
            <person name="Nakayama K."/>
        </authorList>
    </citation>
    <scope>NUCLEOTIDE SEQUENCE</scope>
</reference>
<name>A0A6L2JT92_TANCI</name>
<gene>
    <name evidence="1" type="ORF">Tci_012181</name>
</gene>
<protein>
    <submittedName>
        <fullName evidence="1">Uncharacterized protein</fullName>
    </submittedName>
</protein>
<evidence type="ECO:0000313" key="1">
    <source>
        <dbReference type="EMBL" id="GEU40203.1"/>
    </source>
</evidence>